<reference evidence="3 4" key="1">
    <citation type="journal article" date="2015" name="Genome Biol. Evol.">
        <title>Characterization of Three Mycobacterium spp. with Potential Use in Bioremediation by Genome Sequencing and Comparative Genomics.</title>
        <authorList>
            <person name="Das S."/>
            <person name="Pettersson B.M."/>
            <person name="Behra P.R."/>
            <person name="Ramesh M."/>
            <person name="Dasgupta S."/>
            <person name="Bhattacharya A."/>
            <person name="Kirsebom L.A."/>
        </authorList>
    </citation>
    <scope>NUCLEOTIDE SEQUENCE [LARGE SCALE GENOMIC DNA]</scope>
    <source>
        <strain evidence="3 4">DSM 44219</strain>
    </source>
</reference>
<dbReference type="Proteomes" id="UP000036176">
    <property type="component" value="Unassembled WGS sequence"/>
</dbReference>
<feature type="domain" description="HNH nuclease" evidence="2">
    <location>
        <begin position="100"/>
        <end position="151"/>
    </location>
</feature>
<feature type="compositionally biased region" description="Pro residues" evidence="1">
    <location>
        <begin position="271"/>
        <end position="283"/>
    </location>
</feature>
<feature type="region of interest" description="Disordered" evidence="1">
    <location>
        <begin position="1"/>
        <end position="51"/>
    </location>
</feature>
<name>A0A0J6V7I7_MYCCU</name>
<feature type="compositionally biased region" description="Pro residues" evidence="1">
    <location>
        <begin position="23"/>
        <end position="48"/>
    </location>
</feature>
<sequence length="283" mass="31023">MIAEPTALDATVDPQLHGEPAEQPAPAPEPEPEPAKPQPDSQPAPQPAPARRTAALIPGFRNAILPAPLLAELIAHGATVRFLTDPAALGATDGYRPCAALERFVRARDLTCRFPGCDRPAVFADIDHTQPYPYGATHASNTKCYCRQHHLVKTFWEGWTDTQAADGTVRVTTPTGHTYTTKPFSTLLFPSWNTTTGPPPPASGTTPPRHPGRTSMMPTRRRTRTQNRAAYITRERELNALQRQHERNADAQATAERNAKRQTRQHDTTGTPPPDYGDDPPPF</sequence>
<comment type="caution">
    <text evidence="3">The sequence shown here is derived from an EMBL/GenBank/DDBJ whole genome shotgun (WGS) entry which is preliminary data.</text>
</comment>
<evidence type="ECO:0000313" key="3">
    <source>
        <dbReference type="EMBL" id="KMO66800.1"/>
    </source>
</evidence>
<evidence type="ECO:0000313" key="4">
    <source>
        <dbReference type="Proteomes" id="UP000036176"/>
    </source>
</evidence>
<dbReference type="PATRIC" id="fig|1800.3.peg.5783"/>
<organism evidence="3 4">
    <name type="scientific">Mycolicibacterium chubuense</name>
    <name type="common">Mycobacterium chubuense</name>
    <dbReference type="NCBI Taxonomy" id="1800"/>
    <lineage>
        <taxon>Bacteria</taxon>
        <taxon>Bacillati</taxon>
        <taxon>Actinomycetota</taxon>
        <taxon>Actinomycetes</taxon>
        <taxon>Mycobacteriales</taxon>
        <taxon>Mycobacteriaceae</taxon>
        <taxon>Mycolicibacterium</taxon>
    </lineage>
</organism>
<evidence type="ECO:0000259" key="2">
    <source>
        <dbReference type="SMART" id="SM00507"/>
    </source>
</evidence>
<dbReference type="CDD" id="cd00085">
    <property type="entry name" value="HNHc"/>
    <property type="match status" value="1"/>
</dbReference>
<dbReference type="EMBL" id="JYNX01000096">
    <property type="protein sequence ID" value="KMO66800.1"/>
    <property type="molecule type" value="Genomic_DNA"/>
</dbReference>
<dbReference type="AlphaFoldDB" id="A0A0J6V7I7"/>
<accession>A0A0J6V7I7</accession>
<dbReference type="SMART" id="SM00507">
    <property type="entry name" value="HNHc"/>
    <property type="match status" value="1"/>
</dbReference>
<dbReference type="InterPro" id="IPR003615">
    <property type="entry name" value="HNH_nuc"/>
</dbReference>
<evidence type="ECO:0000256" key="1">
    <source>
        <dbReference type="SAM" id="MobiDB-lite"/>
    </source>
</evidence>
<gene>
    <name evidence="3" type="ORF">MCHUDSM44219_05735</name>
</gene>
<feature type="region of interest" description="Disordered" evidence="1">
    <location>
        <begin position="191"/>
        <end position="283"/>
    </location>
</feature>
<protein>
    <recommendedName>
        <fullName evidence="2">HNH nuclease domain-containing protein</fullName>
    </recommendedName>
</protein>
<keyword evidence="4" id="KW-1185">Reference proteome</keyword>
<feature type="compositionally biased region" description="Basic and acidic residues" evidence="1">
    <location>
        <begin position="233"/>
        <end position="249"/>
    </location>
</feature>
<proteinExistence type="predicted"/>